<evidence type="ECO:0000313" key="3">
    <source>
        <dbReference type="EMBL" id="KAG0499305.1"/>
    </source>
</evidence>
<dbReference type="EMBL" id="JADCNM010000001">
    <property type="protein sequence ID" value="KAG0503537.1"/>
    <property type="molecule type" value="Genomic_DNA"/>
</dbReference>
<reference evidence="5 6" key="1">
    <citation type="journal article" date="2020" name="Nat. Food">
        <title>A phased Vanilla planifolia genome enables genetic improvement of flavour and production.</title>
        <authorList>
            <person name="Hasing T."/>
            <person name="Tang H."/>
            <person name="Brym M."/>
            <person name="Khazi F."/>
            <person name="Huang T."/>
            <person name="Chambers A.H."/>
        </authorList>
    </citation>
    <scope>NUCLEOTIDE SEQUENCE [LARGE SCALE GENOMIC DNA]</scope>
    <source>
        <tissue evidence="3">Leaf</tissue>
    </source>
</reference>
<protein>
    <recommendedName>
        <fullName evidence="2">VQ domain-containing protein</fullName>
    </recommendedName>
</protein>
<dbReference type="InterPro" id="IPR039608">
    <property type="entry name" value="VQ_1/10"/>
</dbReference>
<evidence type="ECO:0000313" key="6">
    <source>
        <dbReference type="Proteomes" id="UP000639772"/>
    </source>
</evidence>
<evidence type="ECO:0000256" key="1">
    <source>
        <dbReference type="SAM" id="MobiDB-lite"/>
    </source>
</evidence>
<feature type="domain" description="VQ" evidence="2">
    <location>
        <begin position="12"/>
        <end position="37"/>
    </location>
</feature>
<dbReference type="InterPro" id="IPR008889">
    <property type="entry name" value="VQ"/>
</dbReference>
<feature type="compositionally biased region" description="Basic and acidic residues" evidence="1">
    <location>
        <begin position="58"/>
        <end position="71"/>
    </location>
</feature>
<gene>
    <name evidence="4" type="ORF">HPP92_003609</name>
    <name evidence="3" type="ORF">HPP92_003996</name>
</gene>
<keyword evidence="5" id="KW-1185">Reference proteome</keyword>
<dbReference type="EMBL" id="JADCNL010000001">
    <property type="protein sequence ID" value="KAG0499305.1"/>
    <property type="molecule type" value="Genomic_DNA"/>
</dbReference>
<feature type="compositionally biased region" description="Pro residues" evidence="1">
    <location>
        <begin position="80"/>
        <end position="95"/>
    </location>
</feature>
<dbReference type="OrthoDB" id="691083at2759"/>
<name>A0A835S2V2_VANPL</name>
<feature type="region of interest" description="Disordered" evidence="1">
    <location>
        <begin position="32"/>
        <end position="104"/>
    </location>
</feature>
<evidence type="ECO:0000313" key="5">
    <source>
        <dbReference type="Proteomes" id="UP000636800"/>
    </source>
</evidence>
<organism evidence="3 5">
    <name type="scientific">Vanilla planifolia</name>
    <name type="common">Vanilla</name>
    <dbReference type="NCBI Taxonomy" id="51239"/>
    <lineage>
        <taxon>Eukaryota</taxon>
        <taxon>Viridiplantae</taxon>
        <taxon>Streptophyta</taxon>
        <taxon>Embryophyta</taxon>
        <taxon>Tracheophyta</taxon>
        <taxon>Spermatophyta</taxon>
        <taxon>Magnoliopsida</taxon>
        <taxon>Liliopsida</taxon>
        <taxon>Asparagales</taxon>
        <taxon>Orchidaceae</taxon>
        <taxon>Vanilloideae</taxon>
        <taxon>Vanilleae</taxon>
        <taxon>Vanilla</taxon>
    </lineage>
</organism>
<accession>A0A835S2V2</accession>
<dbReference type="PANTHER" id="PTHR34777:SF1">
    <property type="entry name" value="VQ MOTIF-CONTAINING PROTEIN 10"/>
    <property type="match status" value="1"/>
</dbReference>
<comment type="caution">
    <text evidence="3">The sequence shown here is derived from an EMBL/GenBank/DDBJ whole genome shotgun (WGS) entry which is preliminary data.</text>
</comment>
<dbReference type="Proteomes" id="UP000639772">
    <property type="component" value="Chromosome 1"/>
</dbReference>
<sequence length="116" mass="12381">MSSSPPAKVTFIVTKFVETDEVNFKSVVQSLTGKESTVGDGGDGWKDPPVADGGTTSRSEDDVQRAPETEFRQVSMLDLPRPPSPSLQLPPPPSPSQSLDFGGIWGDDDAPFATFL</sequence>
<evidence type="ECO:0000313" key="4">
    <source>
        <dbReference type="EMBL" id="KAG0503537.1"/>
    </source>
</evidence>
<dbReference type="PANTHER" id="PTHR34777">
    <property type="entry name" value="VQ MOTIF-CONTAINING PROTEIN 10"/>
    <property type="match status" value="1"/>
</dbReference>
<dbReference type="Proteomes" id="UP000636800">
    <property type="component" value="Chromosome 1"/>
</dbReference>
<evidence type="ECO:0000259" key="2">
    <source>
        <dbReference type="Pfam" id="PF05678"/>
    </source>
</evidence>
<dbReference type="Pfam" id="PF05678">
    <property type="entry name" value="VQ"/>
    <property type="match status" value="1"/>
</dbReference>
<dbReference type="AlphaFoldDB" id="A0A835S2V2"/>
<proteinExistence type="predicted"/>